<evidence type="ECO:0000313" key="1">
    <source>
        <dbReference type="EMBL" id="AHH08295.1"/>
    </source>
</evidence>
<dbReference type="InterPro" id="IPR058123">
    <property type="entry name" value="FlcA_N"/>
</dbReference>
<dbReference type="AlphaFoldDB" id="W5SN29"/>
<proteinExistence type="predicted"/>
<accession>W5SN29</accession>
<evidence type="ECO:0000313" key="2">
    <source>
        <dbReference type="Proteomes" id="UP000019262"/>
    </source>
</evidence>
<reference evidence="1 2" key="1">
    <citation type="submission" date="2013-04" db="EMBL/GenBank/DDBJ databases">
        <title>Comparative Genomics of Relapsing Fever Spirochetes.</title>
        <authorList>
            <person name="Schwan T.G."/>
            <person name="Raffel S.J."/>
            <person name="Porcella S.F."/>
            <person name="Martens C.A."/>
            <person name="Bruno D.P."/>
            <person name="Rickefs S.M."/>
            <person name="Barbian K.B."/>
        </authorList>
    </citation>
    <scope>NUCLEOTIDE SEQUENCE [LARGE SCALE GENOMIC DNA]</scope>
    <source>
        <strain evidence="1 2">BA2</strain>
    </source>
</reference>
<gene>
    <name evidence="1" type="ORF">BAN_0082302</name>
</gene>
<dbReference type="EMBL" id="CP005829">
    <property type="protein sequence ID" value="AHH08295.1"/>
    <property type="molecule type" value="Genomic_DNA"/>
</dbReference>
<sequence>MPDIEKINKFKREILDSISDERAKKRAFWY</sequence>
<protein>
    <submittedName>
        <fullName evidence="1">Putative membrane associated protein</fullName>
    </submittedName>
</protein>
<dbReference type="HOGENOM" id="CLU_3402361_0_0_12"/>
<organism evidence="1 2">
    <name type="scientific">Borrelia anserina BA2</name>
    <dbReference type="NCBI Taxonomy" id="1313293"/>
    <lineage>
        <taxon>Bacteria</taxon>
        <taxon>Pseudomonadati</taxon>
        <taxon>Spirochaetota</taxon>
        <taxon>Spirochaetia</taxon>
        <taxon>Spirochaetales</taxon>
        <taxon>Borreliaceae</taxon>
        <taxon>Borrelia</taxon>
    </lineage>
</organism>
<name>W5SN29_BORAN</name>
<dbReference type="Proteomes" id="UP000019262">
    <property type="component" value="Chromosome"/>
</dbReference>
<dbReference type="NCBIfam" id="NF047372">
    <property type="entry name" value="FlcA_NTERM"/>
    <property type="match status" value="1"/>
</dbReference>